<reference evidence="8 9" key="2">
    <citation type="submission" date="2018-03" db="EMBL/GenBank/DDBJ databases">
        <title>The ancient ancestry and fast evolution of plastids.</title>
        <authorList>
            <person name="Moore K.R."/>
            <person name="Magnabosco C."/>
            <person name="Momper L."/>
            <person name="Gold D.A."/>
            <person name="Bosak T."/>
            <person name="Fournier G.P."/>
        </authorList>
    </citation>
    <scope>NUCLEOTIDE SEQUENCE [LARGE SCALE GENOMIC DNA]</scope>
    <source>
        <strain evidence="8 9">CCALA 015</strain>
    </source>
</reference>
<evidence type="ECO:0000256" key="4">
    <source>
        <dbReference type="ARBA" id="ARBA00022840"/>
    </source>
</evidence>
<comment type="caution">
    <text evidence="8">The sequence shown here is derived from an EMBL/GenBank/DDBJ whole genome shotgun (WGS) entry which is preliminary data.</text>
</comment>
<dbReference type="RefSeq" id="WP_106219772.1">
    <property type="nucleotide sequence ID" value="NZ_PVWP01000002.1"/>
</dbReference>
<evidence type="ECO:0000256" key="3">
    <source>
        <dbReference type="ARBA" id="ARBA00022806"/>
    </source>
</evidence>
<sequence>MQEAVFETPLLPTRGCVVHCRSHRWLVEDVALPETKGGDTVVRMACLDDDANGQLLEVFWEREVDAEVRGETTWDTVGQRGFDEPRVFGSYLSTLRWNCVTSTDPGLFQAPLRAGIDVKPYQLEPLRKALRMPRVSLFIADDVGLGKTIEAGLIMRELLLRQKVHRVVVVAPPSVVLQWKGEMESRFGLGFAVMDRQYITEMRRQRGWGINPWATHTRFILSQALVRDEAYAGPLRDWLGDGGKQALLILDEAHNAAPASGSKFAIDSKLTRSIRDLAGRFEHKLFLSATPHNGHSNSFSALLEILDPTRFCRGVAVRKQDLEDVMVRRLKEDLRQIGVELPERLVLPEVIDDLPPDTPEIKLAELLSRYREMRNQRLASAGKRERAAENLVISNLQKRLLSSIAAFDRTLRVHRNTLEKRASKAGRQREVRLEALDLLQSAIDGDDDRAEGDEEELLQEADAQHEAAVRSALEASEEEWTLLNAMQEIAEAARYQADSRVQRLEQLIREHLCPRLGQQGAEWAGERLLIFTEYADTKDWLERRLRELIAGSEQANERIATFHGGIGNEKREAIKRSFYSPPQDNPLRILIATDAAREGVNLQNHCKRLVHFDVPWNPGRMEQRNGRIDRTLQRAPQVFCHYFVLPQRPEDAVLDTVVRKTDQIRKELGCLPPVVIRKLNELLAKGINPTAMARTIADIKGLDQEEDLRLTRALLDEELEGSRDRKEDLQKQVNTLKGYLDRSTKWLNFSRTQFRHALNTSLQLSGERHGKQHLALIPRDTDQAAQDPDRAIWEFPTADQLPGGEAAWGDVLDALRPPRQPGQKLWQWRQETQLQPVVFQDPQEVNADRVHLHLEHPLVMRLLNRFLMRGFQSDLLSRAAVLGTADDTAKLIVLARLSLYGHGASRLHDEVLAVVAEWDPADPNRRLRKLSVEKSERAMKELQECLQQQLEAPESAAAALQEHLSADVGQLREALDRVVDERRQDAAQKLAKRAEEEVARFVRVLEEQRQRITSTRRRTNDNLDQLLLDLGDIKAERRQLEDNRKYWEKRLQTIDADLAHEPERIRRTFALQTNRVEPAGAIYLWPQEVP</sequence>
<evidence type="ECO:0000313" key="9">
    <source>
        <dbReference type="Proteomes" id="UP000238218"/>
    </source>
</evidence>
<evidence type="ECO:0000256" key="5">
    <source>
        <dbReference type="SAM" id="Coils"/>
    </source>
</evidence>
<dbReference type="InterPro" id="IPR038718">
    <property type="entry name" value="SNF2-like_sf"/>
</dbReference>
<keyword evidence="9" id="KW-1185">Reference proteome</keyword>
<dbReference type="PROSITE" id="PS51194">
    <property type="entry name" value="HELICASE_CTER"/>
    <property type="match status" value="1"/>
</dbReference>
<feature type="coiled-coil region" evidence="5">
    <location>
        <begin position="991"/>
        <end position="1050"/>
    </location>
</feature>
<keyword evidence="2" id="KW-0378">Hydrolase</keyword>
<proteinExistence type="predicted"/>
<keyword evidence="4" id="KW-0067">ATP-binding</keyword>
<dbReference type="Pfam" id="PF00176">
    <property type="entry name" value="SNF2-rel_dom"/>
    <property type="match status" value="1"/>
</dbReference>
<evidence type="ECO:0000259" key="7">
    <source>
        <dbReference type="PROSITE" id="PS51194"/>
    </source>
</evidence>
<dbReference type="SMART" id="SM00487">
    <property type="entry name" value="DEXDc"/>
    <property type="match status" value="1"/>
</dbReference>
<gene>
    <name evidence="8" type="ORF">C7B81_02610</name>
</gene>
<name>A0ABX5F9K5_9CHRO</name>
<dbReference type="InterPro" id="IPR057342">
    <property type="entry name" value="DEXDc_RapA"/>
</dbReference>
<feature type="domain" description="Helicase C-terminal" evidence="7">
    <location>
        <begin position="515"/>
        <end position="683"/>
    </location>
</feature>
<keyword evidence="1" id="KW-0547">Nucleotide-binding</keyword>
<dbReference type="NCBIfam" id="NF038317">
    <property type="entry name" value="DISARM_DrmD"/>
    <property type="match status" value="1"/>
</dbReference>
<dbReference type="Gene3D" id="3.40.50.10810">
    <property type="entry name" value="Tandem AAA-ATPase domain"/>
    <property type="match status" value="1"/>
</dbReference>
<protein>
    <submittedName>
        <fullName evidence="8">Helicase</fullName>
    </submittedName>
</protein>
<dbReference type="PANTHER" id="PTHR45766">
    <property type="entry name" value="DNA ANNEALING HELICASE AND ENDONUCLEASE ZRANB3 FAMILY MEMBER"/>
    <property type="match status" value="1"/>
</dbReference>
<dbReference type="GO" id="GO:0004386">
    <property type="term" value="F:helicase activity"/>
    <property type="evidence" value="ECO:0007669"/>
    <property type="project" value="UniProtKB-KW"/>
</dbReference>
<dbReference type="InterPro" id="IPR027417">
    <property type="entry name" value="P-loop_NTPase"/>
</dbReference>
<organism evidence="8 9">
    <name type="scientific">Aphanothece cf. minutissima CCALA 015</name>
    <dbReference type="NCBI Taxonomy" id="2107695"/>
    <lineage>
        <taxon>Bacteria</taxon>
        <taxon>Bacillati</taxon>
        <taxon>Cyanobacteriota</taxon>
        <taxon>Cyanophyceae</taxon>
        <taxon>Oscillatoriophycideae</taxon>
        <taxon>Chroococcales</taxon>
        <taxon>Aphanothecaceae</taxon>
        <taxon>Aphanothece</taxon>
    </lineage>
</organism>
<dbReference type="Gene3D" id="3.40.50.300">
    <property type="entry name" value="P-loop containing nucleotide triphosphate hydrolases"/>
    <property type="match status" value="1"/>
</dbReference>
<dbReference type="SMART" id="SM00490">
    <property type="entry name" value="HELICc"/>
    <property type="match status" value="1"/>
</dbReference>
<dbReference type="SUPFAM" id="SSF52540">
    <property type="entry name" value="P-loop containing nucleoside triphosphate hydrolases"/>
    <property type="match status" value="2"/>
</dbReference>
<dbReference type="InterPro" id="IPR000330">
    <property type="entry name" value="SNF2_N"/>
</dbReference>
<evidence type="ECO:0000256" key="2">
    <source>
        <dbReference type="ARBA" id="ARBA00022801"/>
    </source>
</evidence>
<evidence type="ECO:0000256" key="1">
    <source>
        <dbReference type="ARBA" id="ARBA00022741"/>
    </source>
</evidence>
<dbReference type="PANTHER" id="PTHR45766:SF6">
    <property type="entry name" value="SWI_SNF-RELATED MATRIX-ASSOCIATED ACTIN-DEPENDENT REGULATOR OF CHROMATIN SUBFAMILY A-LIKE PROTEIN 1"/>
    <property type="match status" value="1"/>
</dbReference>
<feature type="domain" description="Helicase ATP-binding" evidence="6">
    <location>
        <begin position="128"/>
        <end position="309"/>
    </location>
</feature>
<dbReference type="InterPro" id="IPR001650">
    <property type="entry name" value="Helicase_C-like"/>
</dbReference>
<dbReference type="Pfam" id="PF00271">
    <property type="entry name" value="Helicase_C"/>
    <property type="match status" value="1"/>
</dbReference>
<dbReference type="PROSITE" id="PS51192">
    <property type="entry name" value="HELICASE_ATP_BIND_1"/>
    <property type="match status" value="1"/>
</dbReference>
<dbReference type="CDD" id="cd18793">
    <property type="entry name" value="SF2_C_SNF"/>
    <property type="match status" value="1"/>
</dbReference>
<dbReference type="EMBL" id="PVWP01000002">
    <property type="protein sequence ID" value="PSB38490.1"/>
    <property type="molecule type" value="Genomic_DNA"/>
</dbReference>
<evidence type="ECO:0000313" key="8">
    <source>
        <dbReference type="EMBL" id="PSB38490.1"/>
    </source>
</evidence>
<keyword evidence="5" id="KW-0175">Coiled coil</keyword>
<keyword evidence="3 8" id="KW-0347">Helicase</keyword>
<dbReference type="CDD" id="cd18011">
    <property type="entry name" value="DEXDc_RapA"/>
    <property type="match status" value="1"/>
</dbReference>
<dbReference type="InterPro" id="IPR014001">
    <property type="entry name" value="Helicase_ATP-bd"/>
</dbReference>
<reference evidence="8 9" key="1">
    <citation type="submission" date="2018-02" db="EMBL/GenBank/DDBJ databases">
        <authorList>
            <person name="Moore K."/>
            <person name="Momper L."/>
        </authorList>
    </citation>
    <scope>NUCLEOTIDE SEQUENCE [LARGE SCALE GENOMIC DNA]</scope>
    <source>
        <strain evidence="8 9">CCALA 015</strain>
    </source>
</reference>
<dbReference type="InterPro" id="IPR049730">
    <property type="entry name" value="SNF2/RAD54-like_C"/>
</dbReference>
<dbReference type="Proteomes" id="UP000238218">
    <property type="component" value="Unassembled WGS sequence"/>
</dbReference>
<evidence type="ECO:0000259" key="6">
    <source>
        <dbReference type="PROSITE" id="PS51192"/>
    </source>
</evidence>
<accession>A0ABX5F9K5</accession>